<comment type="caution">
    <text evidence="1">The sequence shown here is derived from an EMBL/GenBank/DDBJ whole genome shotgun (WGS) entry which is preliminary data.</text>
</comment>
<evidence type="ECO:0000313" key="2">
    <source>
        <dbReference type="Proteomes" id="UP000887458"/>
    </source>
</evidence>
<dbReference type="Proteomes" id="UP000887458">
    <property type="component" value="Unassembled WGS sequence"/>
</dbReference>
<proteinExistence type="predicted"/>
<dbReference type="PROSITE" id="PS51257">
    <property type="entry name" value="PROKAR_LIPOPROTEIN"/>
    <property type="match status" value="1"/>
</dbReference>
<name>A0ABQ8IRC1_DERPT</name>
<evidence type="ECO:0000313" key="1">
    <source>
        <dbReference type="EMBL" id="KAH9412867.1"/>
    </source>
</evidence>
<keyword evidence="2" id="KW-1185">Reference proteome</keyword>
<accession>A0ABQ8IRC1</accession>
<reference evidence="1 2" key="2">
    <citation type="journal article" date="2022" name="Mol. Biol. Evol.">
        <title>Comparative Genomics Reveals Insights into the Divergent Evolution of Astigmatic Mites and Household Pest Adaptations.</title>
        <authorList>
            <person name="Xiong Q."/>
            <person name="Wan A.T."/>
            <person name="Liu X."/>
            <person name="Fung C.S."/>
            <person name="Xiao X."/>
            <person name="Malainual N."/>
            <person name="Hou J."/>
            <person name="Wang L."/>
            <person name="Wang M."/>
            <person name="Yang K.Y."/>
            <person name="Cui Y."/>
            <person name="Leung E.L."/>
            <person name="Nong W."/>
            <person name="Shin S.K."/>
            <person name="Au S.W."/>
            <person name="Jeong K.Y."/>
            <person name="Chew F.T."/>
            <person name="Hui J.H."/>
            <person name="Leung T.F."/>
            <person name="Tungtrongchitr A."/>
            <person name="Zhong N."/>
            <person name="Liu Z."/>
            <person name="Tsui S.K."/>
        </authorList>
    </citation>
    <scope>NUCLEOTIDE SEQUENCE [LARGE SCALE GENOMIC DNA]</scope>
    <source>
        <strain evidence="1">Derp</strain>
    </source>
</reference>
<protein>
    <submittedName>
        <fullName evidence="1">Uncharacterized protein</fullName>
    </submittedName>
</protein>
<organism evidence="1 2">
    <name type="scientific">Dermatophagoides pteronyssinus</name>
    <name type="common">European house dust mite</name>
    <dbReference type="NCBI Taxonomy" id="6956"/>
    <lineage>
        <taxon>Eukaryota</taxon>
        <taxon>Metazoa</taxon>
        <taxon>Ecdysozoa</taxon>
        <taxon>Arthropoda</taxon>
        <taxon>Chelicerata</taxon>
        <taxon>Arachnida</taxon>
        <taxon>Acari</taxon>
        <taxon>Acariformes</taxon>
        <taxon>Sarcoptiformes</taxon>
        <taxon>Astigmata</taxon>
        <taxon>Psoroptidia</taxon>
        <taxon>Analgoidea</taxon>
        <taxon>Pyroglyphidae</taxon>
        <taxon>Dermatophagoidinae</taxon>
        <taxon>Dermatophagoides</taxon>
    </lineage>
</organism>
<reference evidence="1 2" key="1">
    <citation type="journal article" date="2018" name="J. Allergy Clin. Immunol.">
        <title>High-quality assembly of Dermatophagoides pteronyssinus genome and transcriptome reveals a wide range of novel allergens.</title>
        <authorList>
            <person name="Liu X.Y."/>
            <person name="Yang K.Y."/>
            <person name="Wang M.Q."/>
            <person name="Kwok J.S."/>
            <person name="Zeng X."/>
            <person name="Yang Z."/>
            <person name="Xiao X.J."/>
            <person name="Lau C.P."/>
            <person name="Li Y."/>
            <person name="Huang Z.M."/>
            <person name="Ba J.G."/>
            <person name="Yim A.K."/>
            <person name="Ouyang C.Y."/>
            <person name="Ngai S.M."/>
            <person name="Chan T.F."/>
            <person name="Leung E.L."/>
            <person name="Liu L."/>
            <person name="Liu Z.G."/>
            <person name="Tsui S.K."/>
        </authorList>
    </citation>
    <scope>NUCLEOTIDE SEQUENCE [LARGE SCALE GENOMIC DNA]</scope>
    <source>
        <strain evidence="1">Derp</strain>
    </source>
</reference>
<sequence>MSSKKITTYFVVVGGCLGGPPGHVGKTISTDFDRGFGGPSPTSISSRFGTCSRYGESTDAELAPPLPLPQPGTLLFIIIIIRIDDRESSNDAERILLYVGICNNDDPDPDVSICNKFWHVDFIKSN</sequence>
<gene>
    <name evidence="1" type="ORF">DERP_009849</name>
</gene>
<dbReference type="EMBL" id="NJHN03000128">
    <property type="protein sequence ID" value="KAH9412867.1"/>
    <property type="molecule type" value="Genomic_DNA"/>
</dbReference>